<proteinExistence type="predicted"/>
<dbReference type="Pfam" id="PF02330">
    <property type="entry name" value="MAM33"/>
    <property type="match status" value="1"/>
</dbReference>
<keyword evidence="2" id="KW-1185">Reference proteome</keyword>
<dbReference type="AlphaFoldDB" id="A0AAD2D3Z0"/>
<reference evidence="1" key="1">
    <citation type="submission" date="2023-07" db="EMBL/GenBank/DDBJ databases">
        <authorList>
            <consortium name="AG Swart"/>
            <person name="Singh M."/>
            <person name="Singh A."/>
            <person name="Seah K."/>
            <person name="Emmerich C."/>
        </authorList>
    </citation>
    <scope>NUCLEOTIDE SEQUENCE</scope>
    <source>
        <strain evidence="1">DP1</strain>
    </source>
</reference>
<accession>A0AAD2D3Z0</accession>
<evidence type="ECO:0000313" key="2">
    <source>
        <dbReference type="Proteomes" id="UP001295684"/>
    </source>
</evidence>
<dbReference type="GO" id="GO:0005759">
    <property type="term" value="C:mitochondrial matrix"/>
    <property type="evidence" value="ECO:0007669"/>
    <property type="project" value="InterPro"/>
</dbReference>
<evidence type="ECO:0000313" key="1">
    <source>
        <dbReference type="EMBL" id="CAI2379175.1"/>
    </source>
</evidence>
<dbReference type="SUPFAM" id="SSF54529">
    <property type="entry name" value="Mitochondrial glycoprotein MAM33-like"/>
    <property type="match status" value="1"/>
</dbReference>
<comment type="caution">
    <text evidence="1">The sequence shown here is derived from an EMBL/GenBank/DDBJ whole genome shotgun (WGS) entry which is preliminary data.</text>
</comment>
<sequence length="250" mass="28607">MFAKSICKNAISKTSMRSGSKAVLGAVPAQRSLARAVINSSRAFSTSAAAAKLAKILDKELQYEQDNYAELEDTAAFLDESGFEFFEDEDGLNCYLRKEVDGRNIEVQFQARQPPLDHEDQEEEIPEEMQDYYNEADTCDFNVFIYRNGSEDGLVFDCTTAETEITITNIMHTNEISKMRDMHRYERSFNYYNGPEFSSLDERLQAGLSEFLQGHGINEHLAAFVEVMSIDKDNRLYINWLEDMKTFVNP</sequence>
<protein>
    <submittedName>
        <fullName evidence="1">Uncharacterized protein</fullName>
    </submittedName>
</protein>
<name>A0AAD2D3Z0_EUPCR</name>
<dbReference type="PANTHER" id="PTHR10826:SF1">
    <property type="entry name" value="COMPLEMENT COMPONENT 1 Q SUBCOMPONENT-BINDING PROTEIN, MITOCHONDRIAL"/>
    <property type="match status" value="1"/>
</dbReference>
<dbReference type="EMBL" id="CAMPGE010021001">
    <property type="protein sequence ID" value="CAI2379175.1"/>
    <property type="molecule type" value="Genomic_DNA"/>
</dbReference>
<dbReference type="Gene3D" id="3.10.280.10">
    <property type="entry name" value="Mitochondrial glycoprotein"/>
    <property type="match status" value="1"/>
</dbReference>
<dbReference type="Proteomes" id="UP001295684">
    <property type="component" value="Unassembled WGS sequence"/>
</dbReference>
<gene>
    <name evidence="1" type="ORF">ECRASSUSDP1_LOCUS20584</name>
</gene>
<dbReference type="PANTHER" id="PTHR10826">
    <property type="entry name" value="COMPLEMENT COMPONENT 1"/>
    <property type="match status" value="1"/>
</dbReference>
<organism evidence="1 2">
    <name type="scientific">Euplotes crassus</name>
    <dbReference type="NCBI Taxonomy" id="5936"/>
    <lineage>
        <taxon>Eukaryota</taxon>
        <taxon>Sar</taxon>
        <taxon>Alveolata</taxon>
        <taxon>Ciliophora</taxon>
        <taxon>Intramacronucleata</taxon>
        <taxon>Spirotrichea</taxon>
        <taxon>Hypotrichia</taxon>
        <taxon>Euplotida</taxon>
        <taxon>Euplotidae</taxon>
        <taxon>Moneuplotes</taxon>
    </lineage>
</organism>
<dbReference type="InterPro" id="IPR003428">
    <property type="entry name" value="MAM33"/>
</dbReference>
<dbReference type="InterPro" id="IPR036561">
    <property type="entry name" value="MAM33_sf"/>
</dbReference>